<dbReference type="Pfam" id="PF11717">
    <property type="entry name" value="Tudor-knot"/>
    <property type="match status" value="1"/>
</dbReference>
<reference evidence="9 10" key="1">
    <citation type="submission" date="2022-05" db="EMBL/GenBank/DDBJ databases">
        <title>Chromosome-level reference genomes for two strains of Caenorhabditis briggsae: an improved platform for comparative genomics.</title>
        <authorList>
            <person name="Stevens L."/>
            <person name="Andersen E.C."/>
        </authorList>
    </citation>
    <scope>NUCLEOTIDE SEQUENCE [LARGE SCALE GENOMIC DNA]</scope>
    <source>
        <strain evidence="9">QX1410_ONT</strain>
        <tissue evidence="9">Whole-organism</tissue>
    </source>
</reference>
<name>A0AAE9DPL3_CAEBR</name>
<dbReference type="Proteomes" id="UP000827892">
    <property type="component" value="Chromosome II"/>
</dbReference>
<gene>
    <name evidence="9" type="ORF">L3Y34_019601</name>
</gene>
<keyword evidence="2" id="KW-0156">Chromatin regulator</keyword>
<proteinExistence type="predicted"/>
<dbReference type="GO" id="GO:0006355">
    <property type="term" value="P:regulation of DNA-templated transcription"/>
    <property type="evidence" value="ECO:0007669"/>
    <property type="project" value="InterPro"/>
</dbReference>
<dbReference type="GO" id="GO:0006325">
    <property type="term" value="P:chromatin organization"/>
    <property type="evidence" value="ECO:0007669"/>
    <property type="project" value="UniProtKB-KW"/>
</dbReference>
<dbReference type="Gene3D" id="2.30.30.140">
    <property type="match status" value="1"/>
</dbReference>
<evidence type="ECO:0000256" key="2">
    <source>
        <dbReference type="ARBA" id="ARBA00022853"/>
    </source>
</evidence>
<organism evidence="9 10">
    <name type="scientific">Caenorhabditis briggsae</name>
    <dbReference type="NCBI Taxonomy" id="6238"/>
    <lineage>
        <taxon>Eukaryota</taxon>
        <taxon>Metazoa</taxon>
        <taxon>Ecdysozoa</taxon>
        <taxon>Nematoda</taxon>
        <taxon>Chromadorea</taxon>
        <taxon>Rhabditida</taxon>
        <taxon>Rhabditina</taxon>
        <taxon>Rhabditomorpha</taxon>
        <taxon>Rhabditoidea</taxon>
        <taxon>Rhabditidae</taxon>
        <taxon>Peloderinae</taxon>
        <taxon>Caenorhabditis</taxon>
    </lineage>
</organism>
<sequence>MAPPTPKFSKGEVCVCVSKGTPYKSKVINITQKKGVECYIVHFDGWNSRYDVAVKVGSEDGELFKGTVEEYQAKMGGSTPKAATPKAKATPKAAPRAKTPTVTAKPAAAVAAKTPKTPVAPTKTPAAASTSAKKTPVAKVSKSTPISKKKAAPSAKKVAPKKAEQSQESEESEAEDEEPMEVDESEEEPKEEPKPKFQAPEPPKKVHTSQKAAQEATKPVLLPRHQSLPTQAVTSEEIEIPIPQRLSKCLGEDYTIIGYGYEARLPVDTTIDKILEDYISQVCSPGYDEKSEKWNEIVVSSKENYNEAKLPEAVFVLAARSIQDYFNAHICSLFYASERVQYRKLLIAECKRLGITDTDDLHRLHELGFRPSAHYGFVHLLRVFPVLPQYMAQQEWNDHMINLLLAGFKKFIKYLEANVDKYYKRREDYVIPNHSEKEAEECMDWLARSVDQVEVKVEVKSE</sequence>
<dbReference type="PANTHER" id="PTHR10880">
    <property type="entry name" value="MORTALITY FACTOR 4-LIKE PROTEIN"/>
    <property type="match status" value="1"/>
</dbReference>
<dbReference type="InterPro" id="IPR026541">
    <property type="entry name" value="MRG_dom"/>
</dbReference>
<dbReference type="InterPro" id="IPR016197">
    <property type="entry name" value="Chromo-like_dom_sf"/>
</dbReference>
<dbReference type="InterPro" id="IPR025995">
    <property type="entry name" value="Tudor-knot"/>
</dbReference>
<evidence type="ECO:0000313" key="10">
    <source>
        <dbReference type="Proteomes" id="UP000827892"/>
    </source>
</evidence>
<dbReference type="PANTHER" id="PTHR10880:SF49">
    <property type="entry name" value="CHROMO DOMAIN-CONTAINING PROTEIN"/>
    <property type="match status" value="1"/>
</dbReference>
<dbReference type="SUPFAM" id="SSF54160">
    <property type="entry name" value="Chromo domain-like"/>
    <property type="match status" value="1"/>
</dbReference>
<accession>A0AAE9DPL3</accession>
<feature type="compositionally biased region" description="Low complexity" evidence="6">
    <location>
        <begin position="79"/>
        <end position="157"/>
    </location>
</feature>
<feature type="compositionally biased region" description="Acidic residues" evidence="6">
    <location>
        <begin position="167"/>
        <end position="190"/>
    </location>
</feature>
<evidence type="ECO:0000256" key="6">
    <source>
        <dbReference type="SAM" id="MobiDB-lite"/>
    </source>
</evidence>
<evidence type="ECO:0000256" key="4">
    <source>
        <dbReference type="ARBA" id="ARBA00023163"/>
    </source>
</evidence>
<dbReference type="AlphaFoldDB" id="A0AAE9DPL3"/>
<evidence type="ECO:0000259" key="8">
    <source>
        <dbReference type="Pfam" id="PF11717"/>
    </source>
</evidence>
<evidence type="ECO:0008006" key="11">
    <source>
        <dbReference type="Google" id="ProtNLM"/>
    </source>
</evidence>
<comment type="subcellular location">
    <subcellularLocation>
        <location evidence="1">Nucleus</location>
    </subcellularLocation>
</comment>
<feature type="domain" description="Tudor-knot" evidence="8">
    <location>
        <begin position="11"/>
        <end position="52"/>
    </location>
</feature>
<evidence type="ECO:0000256" key="1">
    <source>
        <dbReference type="ARBA" id="ARBA00004123"/>
    </source>
</evidence>
<dbReference type="Gene3D" id="1.10.274.30">
    <property type="entry name" value="MRG domain"/>
    <property type="match status" value="1"/>
</dbReference>
<dbReference type="PROSITE" id="PS51640">
    <property type="entry name" value="MRG"/>
    <property type="match status" value="1"/>
</dbReference>
<dbReference type="GO" id="GO:0005634">
    <property type="term" value="C:nucleus"/>
    <property type="evidence" value="ECO:0007669"/>
    <property type="project" value="UniProtKB-SubCell"/>
</dbReference>
<dbReference type="InterPro" id="IPR008676">
    <property type="entry name" value="MRG"/>
</dbReference>
<evidence type="ECO:0000256" key="3">
    <source>
        <dbReference type="ARBA" id="ARBA00023015"/>
    </source>
</evidence>
<protein>
    <recommendedName>
        <fullName evidence="11">MRG domain-containing protein</fullName>
    </recommendedName>
</protein>
<evidence type="ECO:0000259" key="7">
    <source>
        <dbReference type="Pfam" id="PF05712"/>
    </source>
</evidence>
<dbReference type="Pfam" id="PF05712">
    <property type="entry name" value="MRG"/>
    <property type="match status" value="1"/>
</dbReference>
<keyword evidence="5" id="KW-0539">Nucleus</keyword>
<feature type="domain" description="MRG" evidence="7">
    <location>
        <begin position="232"/>
        <end position="430"/>
    </location>
</feature>
<evidence type="ECO:0000256" key="5">
    <source>
        <dbReference type="ARBA" id="ARBA00023242"/>
    </source>
</evidence>
<dbReference type="EMBL" id="CP090892">
    <property type="protein sequence ID" value="ULU08509.1"/>
    <property type="molecule type" value="Genomic_DNA"/>
</dbReference>
<feature type="region of interest" description="Disordered" evidence="6">
    <location>
        <begin position="75"/>
        <end position="225"/>
    </location>
</feature>
<evidence type="ECO:0000313" key="9">
    <source>
        <dbReference type="EMBL" id="ULU08509.1"/>
    </source>
</evidence>
<dbReference type="FunFam" id="2.30.30.140:FF:000140">
    <property type="entry name" value="MRG (Mortality factor-Related Gene) related"/>
    <property type="match status" value="1"/>
</dbReference>
<keyword evidence="4" id="KW-0804">Transcription</keyword>
<dbReference type="InterPro" id="IPR038217">
    <property type="entry name" value="MRG_C_sf"/>
</dbReference>
<keyword evidence="3" id="KW-0805">Transcription regulation</keyword>
<dbReference type="FunFam" id="1.10.274.30:FF:000008">
    <property type="entry name" value="MRG (Mortality factor-Related Gene) related"/>
    <property type="match status" value="1"/>
</dbReference>